<proteinExistence type="predicted"/>
<accession>A0A8H6YEI0</accession>
<dbReference type="AlphaFoldDB" id="A0A8H6YEI0"/>
<dbReference type="Proteomes" id="UP000620124">
    <property type="component" value="Unassembled WGS sequence"/>
</dbReference>
<keyword evidence="5" id="KW-1185">Reference proteome</keyword>
<comment type="caution">
    <text evidence="4">The sequence shown here is derived from an EMBL/GenBank/DDBJ whole genome shotgun (WGS) entry which is preliminary data.</text>
</comment>
<dbReference type="PROSITE" id="PS00028">
    <property type="entry name" value="ZINC_FINGER_C2H2_1"/>
    <property type="match status" value="1"/>
</dbReference>
<feature type="region of interest" description="Disordered" evidence="2">
    <location>
        <begin position="47"/>
        <end position="74"/>
    </location>
</feature>
<dbReference type="InterPro" id="IPR013087">
    <property type="entry name" value="Znf_C2H2_type"/>
</dbReference>
<dbReference type="GO" id="GO:0006355">
    <property type="term" value="P:regulation of DNA-templated transcription"/>
    <property type="evidence" value="ECO:0007669"/>
    <property type="project" value="InterPro"/>
</dbReference>
<feature type="compositionally biased region" description="Polar residues" evidence="2">
    <location>
        <begin position="543"/>
        <end position="555"/>
    </location>
</feature>
<dbReference type="InterPro" id="IPR039327">
    <property type="entry name" value="CON7-like"/>
</dbReference>
<evidence type="ECO:0000313" key="5">
    <source>
        <dbReference type="Proteomes" id="UP000620124"/>
    </source>
</evidence>
<feature type="region of interest" description="Disordered" evidence="2">
    <location>
        <begin position="474"/>
        <end position="555"/>
    </location>
</feature>
<sequence>MLSSQHPSASLLHLPSFDLPLNHDPQAVPRSSSDLFLHHIACLDEPLSRPSSGTVDDEPSPVSPSGPNYHYGAPPPLPLSGGFLRLPPRPILPPYPYSSDLRRAPSFRAPSPSPIDAPQPLSAPHDQDRFPISAYPAGSRLDSLSDRQPRYGLLPKISTLTLQLLSSAPITNSTALLITTTSLPTPPESPFIPRVASLGSLRQDYAGQGWKDNVGDVSPFQASFSAGISGSPPLYSQQQQQQADSPGDSSNKKTYSFVALPGNAVRKRPRRRYDEIERLYHCSWPDCNKAYGTLNHLNAHVQMQKHGPKRSPNEFKELRKQWRKAKKEYESPGLGPIRRSMSLRRDDLYSPGQHHSYTAGHGQGHHRSFSHNSALSPQLSVSIPHLRQDASYPVDHHALRYPPDNRGEIDPQGVGYAGLDFRQPPQGHGHGGAPTAWPGPSSSRGAADIYQSPLSATSAYNPYLETHAAAAQMMESPPPHVGDPYHSPTRTTSSMNRLPPDSMLLTPLVASGQVGDSSYGAGAGTEAYYDSSADNKAQRSGRHPSSTDQGSGDEY</sequence>
<feature type="domain" description="C2H2-type" evidence="3">
    <location>
        <begin position="280"/>
        <end position="311"/>
    </location>
</feature>
<keyword evidence="1" id="KW-0862">Zinc</keyword>
<keyword evidence="1" id="KW-0863">Zinc-finger</keyword>
<dbReference type="PANTHER" id="PTHR36167:SF3">
    <property type="entry name" value="C2H2 FINGER DOMAIN TRANSCRIPTION FACTOR (EUROFUNG)-RELATED"/>
    <property type="match status" value="1"/>
</dbReference>
<organism evidence="4 5">
    <name type="scientific">Mycena venus</name>
    <dbReference type="NCBI Taxonomy" id="2733690"/>
    <lineage>
        <taxon>Eukaryota</taxon>
        <taxon>Fungi</taxon>
        <taxon>Dikarya</taxon>
        <taxon>Basidiomycota</taxon>
        <taxon>Agaricomycotina</taxon>
        <taxon>Agaricomycetes</taxon>
        <taxon>Agaricomycetidae</taxon>
        <taxon>Agaricales</taxon>
        <taxon>Marasmiineae</taxon>
        <taxon>Mycenaceae</taxon>
        <taxon>Mycena</taxon>
    </lineage>
</organism>
<dbReference type="Gene3D" id="3.30.160.60">
    <property type="entry name" value="Classic Zinc Finger"/>
    <property type="match status" value="1"/>
</dbReference>
<feature type="region of interest" description="Disordered" evidence="2">
    <location>
        <begin position="353"/>
        <end position="372"/>
    </location>
</feature>
<dbReference type="OrthoDB" id="1939603at2759"/>
<gene>
    <name evidence="4" type="ORF">MVEN_00990700</name>
</gene>
<feature type="region of interest" description="Disordered" evidence="2">
    <location>
        <begin position="102"/>
        <end position="145"/>
    </location>
</feature>
<evidence type="ECO:0000259" key="3">
    <source>
        <dbReference type="PROSITE" id="PS50157"/>
    </source>
</evidence>
<keyword evidence="1" id="KW-0479">Metal-binding</keyword>
<dbReference type="EMBL" id="JACAZI010000007">
    <property type="protein sequence ID" value="KAF7356570.1"/>
    <property type="molecule type" value="Genomic_DNA"/>
</dbReference>
<name>A0A8H6YEI0_9AGAR</name>
<feature type="region of interest" description="Disordered" evidence="2">
    <location>
        <begin position="421"/>
        <end position="448"/>
    </location>
</feature>
<evidence type="ECO:0000256" key="1">
    <source>
        <dbReference type="PROSITE-ProRule" id="PRU00042"/>
    </source>
</evidence>
<evidence type="ECO:0000313" key="4">
    <source>
        <dbReference type="EMBL" id="KAF7356570.1"/>
    </source>
</evidence>
<feature type="compositionally biased region" description="Polar residues" evidence="2">
    <location>
        <begin position="243"/>
        <end position="254"/>
    </location>
</feature>
<reference evidence="4" key="1">
    <citation type="submission" date="2020-05" db="EMBL/GenBank/DDBJ databases">
        <title>Mycena genomes resolve the evolution of fungal bioluminescence.</title>
        <authorList>
            <person name="Tsai I.J."/>
        </authorList>
    </citation>
    <scope>NUCLEOTIDE SEQUENCE</scope>
    <source>
        <strain evidence="4">CCC161011</strain>
    </source>
</reference>
<evidence type="ECO:0000256" key="2">
    <source>
        <dbReference type="SAM" id="MobiDB-lite"/>
    </source>
</evidence>
<dbReference type="PANTHER" id="PTHR36167">
    <property type="entry name" value="C2H2 FINGER DOMAIN TRANSCRIPTION FACTOR (EUROFUNG)-RELATED"/>
    <property type="match status" value="1"/>
</dbReference>
<feature type="region of interest" description="Disordered" evidence="2">
    <location>
        <begin position="229"/>
        <end position="255"/>
    </location>
</feature>
<dbReference type="GO" id="GO:0008270">
    <property type="term" value="F:zinc ion binding"/>
    <property type="evidence" value="ECO:0007669"/>
    <property type="project" value="UniProtKB-KW"/>
</dbReference>
<dbReference type="PROSITE" id="PS50157">
    <property type="entry name" value="ZINC_FINGER_C2H2_2"/>
    <property type="match status" value="1"/>
</dbReference>
<protein>
    <submittedName>
        <fullName evidence="4">C2H2-type domain-containing protein</fullName>
    </submittedName>
</protein>